<dbReference type="GO" id="GO:0005634">
    <property type="term" value="C:nucleus"/>
    <property type="evidence" value="ECO:0007669"/>
    <property type="project" value="TreeGrafter"/>
</dbReference>
<dbReference type="Gramene" id="KJB47443">
    <property type="protein sequence ID" value="KJB47443"/>
    <property type="gene ID" value="B456_008G026800"/>
</dbReference>
<dbReference type="EMBL" id="CM001747">
    <property type="protein sequence ID" value="KJB47443.1"/>
    <property type="molecule type" value="Genomic_DNA"/>
</dbReference>
<protein>
    <submittedName>
        <fullName evidence="2">Uncharacterized protein</fullName>
    </submittedName>
</protein>
<proteinExistence type="predicted"/>
<dbReference type="InterPro" id="IPR037502">
    <property type="entry name" value="CBP1"/>
</dbReference>
<dbReference type="GO" id="GO:0010183">
    <property type="term" value="P:pollen tube guidance"/>
    <property type="evidence" value="ECO:0007669"/>
    <property type="project" value="InterPro"/>
</dbReference>
<dbReference type="GO" id="GO:0036033">
    <property type="term" value="F:mediator complex binding"/>
    <property type="evidence" value="ECO:0007669"/>
    <property type="project" value="InterPro"/>
</dbReference>
<sequence length="235" mass="26483">MIKSILLRPYSAPILVEVKDIHRSGLSPLSKTRFASTIRCSSSNDAYIPKLEPFSRTKFERVVKDPPLIEKSENDLAGTSITCITFKKEINNDLVFILVISLFSDYCSTLEGDESYSCWRAYFELKDLEKEVAKEEVEHLIIQAGGVKSLIGFLHGIASIHNTGNNKGISSKAKPLQTEHEGKRFSHIPDGLPKSAEEIEEEERARMLDSPFTRMLRTKGTFPAWYSPAPDHETH</sequence>
<dbReference type="PANTHER" id="PTHR36345">
    <property type="entry name" value="CCG-BINDING PROTEIN 1"/>
    <property type="match status" value="1"/>
</dbReference>
<dbReference type="AlphaFoldDB" id="A0A0D2R7Y0"/>
<dbReference type="GO" id="GO:0005829">
    <property type="term" value="C:cytosol"/>
    <property type="evidence" value="ECO:0007669"/>
    <property type="project" value="TreeGrafter"/>
</dbReference>
<dbReference type="PANTHER" id="PTHR36345:SF1">
    <property type="entry name" value="CCG-BINDING PROTEIN 1"/>
    <property type="match status" value="1"/>
</dbReference>
<evidence type="ECO:0000256" key="1">
    <source>
        <dbReference type="SAM" id="MobiDB-lite"/>
    </source>
</evidence>
<feature type="region of interest" description="Disordered" evidence="1">
    <location>
        <begin position="178"/>
        <end position="205"/>
    </location>
</feature>
<gene>
    <name evidence="2" type="ORF">B456_008G026800</name>
</gene>
<keyword evidence="3" id="KW-1185">Reference proteome</keyword>
<reference evidence="2 3" key="1">
    <citation type="journal article" date="2012" name="Nature">
        <title>Repeated polyploidization of Gossypium genomes and the evolution of spinnable cotton fibres.</title>
        <authorList>
            <person name="Paterson A.H."/>
            <person name="Wendel J.F."/>
            <person name="Gundlach H."/>
            <person name="Guo H."/>
            <person name="Jenkins J."/>
            <person name="Jin D."/>
            <person name="Llewellyn D."/>
            <person name="Showmaker K.C."/>
            <person name="Shu S."/>
            <person name="Udall J."/>
            <person name="Yoo M.J."/>
            <person name="Byers R."/>
            <person name="Chen W."/>
            <person name="Doron-Faigenboim A."/>
            <person name="Duke M.V."/>
            <person name="Gong L."/>
            <person name="Grimwood J."/>
            <person name="Grover C."/>
            <person name="Grupp K."/>
            <person name="Hu G."/>
            <person name="Lee T.H."/>
            <person name="Li J."/>
            <person name="Lin L."/>
            <person name="Liu T."/>
            <person name="Marler B.S."/>
            <person name="Page J.T."/>
            <person name="Roberts A.W."/>
            <person name="Romanel E."/>
            <person name="Sanders W.S."/>
            <person name="Szadkowski E."/>
            <person name="Tan X."/>
            <person name="Tang H."/>
            <person name="Xu C."/>
            <person name="Wang J."/>
            <person name="Wang Z."/>
            <person name="Zhang D."/>
            <person name="Zhang L."/>
            <person name="Ashrafi H."/>
            <person name="Bedon F."/>
            <person name="Bowers J.E."/>
            <person name="Brubaker C.L."/>
            <person name="Chee P.W."/>
            <person name="Das S."/>
            <person name="Gingle A.R."/>
            <person name="Haigler C.H."/>
            <person name="Harker D."/>
            <person name="Hoffmann L.V."/>
            <person name="Hovav R."/>
            <person name="Jones D.C."/>
            <person name="Lemke C."/>
            <person name="Mansoor S."/>
            <person name="ur Rahman M."/>
            <person name="Rainville L.N."/>
            <person name="Rambani A."/>
            <person name="Reddy U.K."/>
            <person name="Rong J.K."/>
            <person name="Saranga Y."/>
            <person name="Scheffler B.E."/>
            <person name="Scheffler J.A."/>
            <person name="Stelly D.M."/>
            <person name="Triplett B.A."/>
            <person name="Van Deynze A."/>
            <person name="Vaslin M.F."/>
            <person name="Waghmare V.N."/>
            <person name="Walford S.A."/>
            <person name="Wright R.J."/>
            <person name="Zaki E.A."/>
            <person name="Zhang T."/>
            <person name="Dennis E.S."/>
            <person name="Mayer K.F."/>
            <person name="Peterson D.G."/>
            <person name="Rokhsar D.S."/>
            <person name="Wang X."/>
            <person name="Schmutz J."/>
        </authorList>
    </citation>
    <scope>NUCLEOTIDE SEQUENCE [LARGE SCALE GENOMIC DNA]</scope>
</reference>
<evidence type="ECO:0000313" key="3">
    <source>
        <dbReference type="Proteomes" id="UP000032304"/>
    </source>
</evidence>
<dbReference type="STRING" id="29730.A0A0D2R7Y0"/>
<evidence type="ECO:0000313" key="2">
    <source>
        <dbReference type="EMBL" id="KJB47443.1"/>
    </source>
</evidence>
<accession>A0A0D2R7Y0</accession>
<dbReference type="Proteomes" id="UP000032304">
    <property type="component" value="Chromosome 8"/>
</dbReference>
<name>A0A0D2R7Y0_GOSRA</name>
<organism evidence="2 3">
    <name type="scientific">Gossypium raimondii</name>
    <name type="common">Peruvian cotton</name>
    <name type="synonym">Gossypium klotzschianum subsp. raimondii</name>
    <dbReference type="NCBI Taxonomy" id="29730"/>
    <lineage>
        <taxon>Eukaryota</taxon>
        <taxon>Viridiplantae</taxon>
        <taxon>Streptophyta</taxon>
        <taxon>Embryophyta</taxon>
        <taxon>Tracheophyta</taxon>
        <taxon>Spermatophyta</taxon>
        <taxon>Magnoliopsida</taxon>
        <taxon>eudicotyledons</taxon>
        <taxon>Gunneridae</taxon>
        <taxon>Pentapetalae</taxon>
        <taxon>rosids</taxon>
        <taxon>malvids</taxon>
        <taxon>Malvales</taxon>
        <taxon>Malvaceae</taxon>
        <taxon>Malvoideae</taxon>
        <taxon>Gossypium</taxon>
    </lineage>
</organism>
<dbReference type="eggNOG" id="ENOG502RXHM">
    <property type="taxonomic scope" value="Eukaryota"/>
</dbReference>